<gene>
    <name evidence="1" type="ORF">LCGC14_2293570</name>
</gene>
<comment type="caution">
    <text evidence="1">The sequence shown here is derived from an EMBL/GenBank/DDBJ whole genome shotgun (WGS) entry which is preliminary data.</text>
</comment>
<organism evidence="1">
    <name type="scientific">marine sediment metagenome</name>
    <dbReference type="NCBI Taxonomy" id="412755"/>
    <lineage>
        <taxon>unclassified sequences</taxon>
        <taxon>metagenomes</taxon>
        <taxon>ecological metagenomes</taxon>
    </lineage>
</organism>
<proteinExistence type="predicted"/>
<dbReference type="AlphaFoldDB" id="A0A0F9F302"/>
<dbReference type="EMBL" id="LAZR01032179">
    <property type="protein sequence ID" value="KKL51630.1"/>
    <property type="molecule type" value="Genomic_DNA"/>
</dbReference>
<protein>
    <submittedName>
        <fullName evidence="1">Uncharacterized protein</fullName>
    </submittedName>
</protein>
<evidence type="ECO:0000313" key="1">
    <source>
        <dbReference type="EMBL" id="KKL51630.1"/>
    </source>
</evidence>
<sequence length="89" mass="10784">MMINHKKVSKILSQVLEVEYIYISSYNVFTIINNFDIEVLSHIYDKEIILHNQFPSTLFDFHVIFRYNKDVNKLNLTEAKQIYKRKKEK</sequence>
<reference evidence="1" key="1">
    <citation type="journal article" date="2015" name="Nature">
        <title>Complex archaea that bridge the gap between prokaryotes and eukaryotes.</title>
        <authorList>
            <person name="Spang A."/>
            <person name="Saw J.H."/>
            <person name="Jorgensen S.L."/>
            <person name="Zaremba-Niedzwiedzka K."/>
            <person name="Martijn J."/>
            <person name="Lind A.E."/>
            <person name="van Eijk R."/>
            <person name="Schleper C."/>
            <person name="Guy L."/>
            <person name="Ettema T.J."/>
        </authorList>
    </citation>
    <scope>NUCLEOTIDE SEQUENCE</scope>
</reference>
<name>A0A0F9F302_9ZZZZ</name>
<accession>A0A0F9F302</accession>